<dbReference type="OrthoDB" id="9794683at2"/>
<sequence>MPTIITHAAVPLALAAAMGPRRIVLPVALVGAALAAVPDADVIGFKFGVAYADAWGHRGASHSLALAAFTAAFLALFWPRARTLPAALFLFVAMASHGVLDMATDGGLGVGLAWPFETGRHFLPARPIRVSPIGAEFFSARGVETLLSELVWVWLPCAVLALTGLRRPVLADARATER</sequence>
<evidence type="ECO:0000313" key="3">
    <source>
        <dbReference type="Proteomes" id="UP000285092"/>
    </source>
</evidence>
<keyword evidence="2" id="KW-0378">Hydrolase</keyword>
<keyword evidence="1" id="KW-0472">Membrane</keyword>
<evidence type="ECO:0000313" key="2">
    <source>
        <dbReference type="EMBL" id="RIV75404.1"/>
    </source>
</evidence>
<name>A0A418NDS7_9SPHN</name>
<keyword evidence="1" id="KW-0812">Transmembrane</keyword>
<evidence type="ECO:0000256" key="1">
    <source>
        <dbReference type="SAM" id="Phobius"/>
    </source>
</evidence>
<dbReference type="RefSeq" id="WP_119514330.1">
    <property type="nucleotide sequence ID" value="NZ_QXFK01000019.1"/>
</dbReference>
<feature type="transmembrane region" description="Helical" evidence="1">
    <location>
        <begin position="59"/>
        <end position="77"/>
    </location>
</feature>
<comment type="caution">
    <text evidence="2">The sequence shown here is derived from an EMBL/GenBank/DDBJ whole genome shotgun (WGS) entry which is preliminary data.</text>
</comment>
<dbReference type="PANTHER" id="PTHR35531:SF1">
    <property type="entry name" value="INNER MEMBRANE PROTEIN YBCI-RELATED"/>
    <property type="match status" value="1"/>
</dbReference>
<dbReference type="GO" id="GO:0016787">
    <property type="term" value="F:hydrolase activity"/>
    <property type="evidence" value="ECO:0007669"/>
    <property type="project" value="UniProtKB-KW"/>
</dbReference>
<dbReference type="Pfam" id="PF04307">
    <property type="entry name" value="YdjM"/>
    <property type="match status" value="1"/>
</dbReference>
<protein>
    <submittedName>
        <fullName evidence="2">Metal-dependent hydrolase</fullName>
    </submittedName>
</protein>
<accession>A0A418NDS7</accession>
<gene>
    <name evidence="2" type="ORF">D2V04_13895</name>
</gene>
<dbReference type="AlphaFoldDB" id="A0A418NDS7"/>
<reference evidence="2 3" key="1">
    <citation type="submission" date="2018-08" db="EMBL/GenBank/DDBJ databases">
        <title>Altererythrobacter sp.Ery1 and Ery12, the genome sequencing of novel strains in genus Alterythrobacter.</title>
        <authorList>
            <person name="Cheng H."/>
            <person name="Wu Y.-H."/>
            <person name="Fang C."/>
            <person name="Xu X.-W."/>
        </authorList>
    </citation>
    <scope>NUCLEOTIDE SEQUENCE [LARGE SCALE GENOMIC DNA]</scope>
    <source>
        <strain evidence="2 3">Ery1</strain>
    </source>
</reference>
<keyword evidence="1" id="KW-1133">Transmembrane helix</keyword>
<organism evidence="2 3">
    <name type="scientific">Pelagerythrobacter aerophilus</name>
    <dbReference type="NCBI Taxonomy" id="2306995"/>
    <lineage>
        <taxon>Bacteria</taxon>
        <taxon>Pseudomonadati</taxon>
        <taxon>Pseudomonadota</taxon>
        <taxon>Alphaproteobacteria</taxon>
        <taxon>Sphingomonadales</taxon>
        <taxon>Erythrobacteraceae</taxon>
        <taxon>Pelagerythrobacter</taxon>
    </lineage>
</organism>
<dbReference type="EMBL" id="QXFK01000019">
    <property type="protein sequence ID" value="RIV75404.1"/>
    <property type="molecule type" value="Genomic_DNA"/>
</dbReference>
<dbReference type="InterPro" id="IPR007404">
    <property type="entry name" value="YdjM-like"/>
</dbReference>
<proteinExistence type="predicted"/>
<dbReference type="PANTHER" id="PTHR35531">
    <property type="entry name" value="INNER MEMBRANE PROTEIN YBCI-RELATED"/>
    <property type="match status" value="1"/>
</dbReference>
<keyword evidence="3" id="KW-1185">Reference proteome</keyword>
<dbReference type="Proteomes" id="UP000285092">
    <property type="component" value="Unassembled WGS sequence"/>
</dbReference>